<dbReference type="EMBL" id="BTRK01000001">
    <property type="protein sequence ID" value="GMR31999.1"/>
    <property type="molecule type" value="Genomic_DNA"/>
</dbReference>
<dbReference type="InterPro" id="IPR039283">
    <property type="entry name" value="MOSPD1/3"/>
</dbReference>
<gene>
    <name evidence="2" type="ORF">PMAYCL1PPCAC_02194</name>
</gene>
<dbReference type="PANTHER" id="PTHR34441:SF1">
    <property type="entry name" value="MOTILE SPERM DOMAIN-CONTAINING 1"/>
    <property type="match status" value="1"/>
</dbReference>
<feature type="non-terminal residue" evidence="2">
    <location>
        <position position="1"/>
    </location>
</feature>
<dbReference type="InterPro" id="IPR008962">
    <property type="entry name" value="PapD-like_sf"/>
</dbReference>
<evidence type="ECO:0000313" key="2">
    <source>
        <dbReference type="EMBL" id="GMR31999.1"/>
    </source>
</evidence>
<feature type="region of interest" description="Disordered" evidence="1">
    <location>
        <begin position="1"/>
        <end position="39"/>
    </location>
</feature>
<evidence type="ECO:0008006" key="4">
    <source>
        <dbReference type="Google" id="ProtNLM"/>
    </source>
</evidence>
<feature type="compositionally biased region" description="Polar residues" evidence="1">
    <location>
        <begin position="1"/>
        <end position="24"/>
    </location>
</feature>
<dbReference type="PANTHER" id="PTHR34441">
    <property type="entry name" value="MOTILE SPERM DOMAIN-CONTAINING PROTEIN 1"/>
    <property type="match status" value="1"/>
</dbReference>
<proteinExistence type="predicted"/>
<dbReference type="GO" id="GO:0005737">
    <property type="term" value="C:cytoplasm"/>
    <property type="evidence" value="ECO:0007669"/>
    <property type="project" value="TreeGrafter"/>
</dbReference>
<organism evidence="2 3">
    <name type="scientific">Pristionchus mayeri</name>
    <dbReference type="NCBI Taxonomy" id="1317129"/>
    <lineage>
        <taxon>Eukaryota</taxon>
        <taxon>Metazoa</taxon>
        <taxon>Ecdysozoa</taxon>
        <taxon>Nematoda</taxon>
        <taxon>Chromadorea</taxon>
        <taxon>Rhabditida</taxon>
        <taxon>Rhabditina</taxon>
        <taxon>Diplogasteromorpha</taxon>
        <taxon>Diplogasteroidea</taxon>
        <taxon>Neodiplogasteridae</taxon>
        <taxon>Pristionchus</taxon>
    </lineage>
</organism>
<protein>
    <recommendedName>
        <fullName evidence="4">Motile sperm domain-containing protein 1</fullName>
    </recommendedName>
</protein>
<sequence>SDTTCLQKNADSAYSSIQSSTRMANDNDDRSSTTSSVPIDPSTQVPVFLSSSDMEFVVAGDAPDMRKVLTLYNPYDYPFEYRISCTAPEYYDIKTNGTKVLAKHLVEITIRGKSSLMPNMIHRIKVDIMKLGRNEVVGSKIVTIRAVTFPSQPAFVEHGGGFHRIRGEGLRRDIGRGGPGRMGDRANPNEFLKI</sequence>
<dbReference type="Proteomes" id="UP001328107">
    <property type="component" value="Unassembled WGS sequence"/>
</dbReference>
<accession>A0AAN5C7Q0</accession>
<dbReference type="SUPFAM" id="SSF49354">
    <property type="entry name" value="PapD-like"/>
    <property type="match status" value="1"/>
</dbReference>
<evidence type="ECO:0000256" key="1">
    <source>
        <dbReference type="SAM" id="MobiDB-lite"/>
    </source>
</evidence>
<name>A0AAN5C7Q0_9BILA</name>
<reference evidence="3" key="1">
    <citation type="submission" date="2022-10" db="EMBL/GenBank/DDBJ databases">
        <title>Genome assembly of Pristionchus species.</title>
        <authorList>
            <person name="Yoshida K."/>
            <person name="Sommer R.J."/>
        </authorList>
    </citation>
    <scope>NUCLEOTIDE SEQUENCE [LARGE SCALE GENOMIC DNA]</scope>
    <source>
        <strain evidence="3">RS5460</strain>
    </source>
</reference>
<comment type="caution">
    <text evidence="2">The sequence shown here is derived from an EMBL/GenBank/DDBJ whole genome shotgun (WGS) entry which is preliminary data.</text>
</comment>
<dbReference type="AlphaFoldDB" id="A0AAN5C7Q0"/>
<evidence type="ECO:0000313" key="3">
    <source>
        <dbReference type="Proteomes" id="UP001328107"/>
    </source>
</evidence>
<keyword evidence="3" id="KW-1185">Reference proteome</keyword>